<evidence type="ECO:0000313" key="6">
    <source>
        <dbReference type="EMBL" id="SFF27900.1"/>
    </source>
</evidence>
<dbReference type="GO" id="GO:0003700">
    <property type="term" value="F:DNA-binding transcription factor activity"/>
    <property type="evidence" value="ECO:0007669"/>
    <property type="project" value="InterPro"/>
</dbReference>
<evidence type="ECO:0000313" key="7">
    <source>
        <dbReference type="Proteomes" id="UP000199400"/>
    </source>
</evidence>
<comment type="similarity">
    <text evidence="1">Belongs to the LysR transcriptional regulatory family.</text>
</comment>
<dbReference type="Pfam" id="PF03466">
    <property type="entry name" value="LysR_substrate"/>
    <property type="match status" value="1"/>
</dbReference>
<keyword evidence="2" id="KW-0805">Transcription regulation</keyword>
<proteinExistence type="inferred from homology"/>
<keyword evidence="3" id="KW-0238">DNA-binding</keyword>
<dbReference type="Gene3D" id="1.10.10.10">
    <property type="entry name" value="Winged helix-like DNA-binding domain superfamily/Winged helix DNA-binding domain"/>
    <property type="match status" value="1"/>
</dbReference>
<organism evidence="6 7">
    <name type="scientific">Nannocystis exedens</name>
    <dbReference type="NCBI Taxonomy" id="54"/>
    <lineage>
        <taxon>Bacteria</taxon>
        <taxon>Pseudomonadati</taxon>
        <taxon>Myxococcota</taxon>
        <taxon>Polyangia</taxon>
        <taxon>Nannocystales</taxon>
        <taxon>Nannocystaceae</taxon>
        <taxon>Nannocystis</taxon>
    </lineage>
</organism>
<dbReference type="InterPro" id="IPR058163">
    <property type="entry name" value="LysR-type_TF_proteobact-type"/>
</dbReference>
<dbReference type="Proteomes" id="UP000199400">
    <property type="component" value="Unassembled WGS sequence"/>
</dbReference>
<dbReference type="SUPFAM" id="SSF53850">
    <property type="entry name" value="Periplasmic binding protein-like II"/>
    <property type="match status" value="1"/>
</dbReference>
<evidence type="ECO:0000259" key="5">
    <source>
        <dbReference type="PROSITE" id="PS50931"/>
    </source>
</evidence>
<dbReference type="InterPro" id="IPR036390">
    <property type="entry name" value="WH_DNA-bd_sf"/>
</dbReference>
<name>A0A1I2HF16_9BACT</name>
<dbReference type="PANTHER" id="PTHR30537:SF3">
    <property type="entry name" value="TRANSCRIPTIONAL REGULATORY PROTEIN"/>
    <property type="match status" value="1"/>
</dbReference>
<dbReference type="InterPro" id="IPR005119">
    <property type="entry name" value="LysR_subst-bd"/>
</dbReference>
<feature type="domain" description="HTH lysR-type" evidence="5">
    <location>
        <begin position="6"/>
        <end position="63"/>
    </location>
</feature>
<dbReference type="GO" id="GO:0006351">
    <property type="term" value="P:DNA-templated transcription"/>
    <property type="evidence" value="ECO:0007669"/>
    <property type="project" value="TreeGrafter"/>
</dbReference>
<protein>
    <submittedName>
        <fullName evidence="6">Transcriptional regulator, LysR family</fullName>
    </submittedName>
</protein>
<gene>
    <name evidence="6" type="ORF">SAMN02745121_07897</name>
</gene>
<dbReference type="PROSITE" id="PS50931">
    <property type="entry name" value="HTH_LYSR"/>
    <property type="match status" value="1"/>
</dbReference>
<dbReference type="STRING" id="54.SAMN02745121_07897"/>
<evidence type="ECO:0000256" key="3">
    <source>
        <dbReference type="ARBA" id="ARBA00023125"/>
    </source>
</evidence>
<dbReference type="InterPro" id="IPR000847">
    <property type="entry name" value="LysR_HTH_N"/>
</dbReference>
<evidence type="ECO:0000256" key="1">
    <source>
        <dbReference type="ARBA" id="ARBA00009437"/>
    </source>
</evidence>
<dbReference type="GO" id="GO:0043565">
    <property type="term" value="F:sequence-specific DNA binding"/>
    <property type="evidence" value="ECO:0007669"/>
    <property type="project" value="TreeGrafter"/>
</dbReference>
<reference evidence="7" key="1">
    <citation type="submission" date="2016-10" db="EMBL/GenBank/DDBJ databases">
        <authorList>
            <person name="Varghese N."/>
            <person name="Submissions S."/>
        </authorList>
    </citation>
    <scope>NUCLEOTIDE SEQUENCE [LARGE SCALE GENOMIC DNA]</scope>
    <source>
        <strain evidence="7">ATCC 25963</strain>
    </source>
</reference>
<keyword evidence="4" id="KW-0804">Transcription</keyword>
<accession>A0A1I2HF16</accession>
<evidence type="ECO:0000256" key="4">
    <source>
        <dbReference type="ARBA" id="ARBA00023163"/>
    </source>
</evidence>
<sequence>MQNKLPAWDDLRVLLAVHRHGTLLAAGQALGLSTSTVARRIGALERDMGVALVHRTTQGSRLETEALALVALAHGFEQSLAAHRRGGSQRTFSGVVRISLPDGMMAGAAEAANRFCRQHPETFIEAVSELRFVDLVAREADIGVRNRRSSSPVLIDRPLGVLESGLYASEEYVARRLPARFLGPGDYAAQDFVVDDAADRVPTRWLVDRGARRFPFRSNAMEARLLAAKGGRGLVLCAVGEATRHPELVPIDLEAPLPSIPFFLTMHKDVRKVPRVKGFAAAFEAVFAEHMLLQAAALAARAARRPSGQGR</sequence>
<dbReference type="RefSeq" id="WP_096326243.1">
    <property type="nucleotide sequence ID" value="NZ_FOMX01000041.1"/>
</dbReference>
<dbReference type="EMBL" id="FOMX01000041">
    <property type="protein sequence ID" value="SFF27900.1"/>
    <property type="molecule type" value="Genomic_DNA"/>
</dbReference>
<dbReference type="AlphaFoldDB" id="A0A1I2HF16"/>
<dbReference type="Pfam" id="PF00126">
    <property type="entry name" value="HTH_1"/>
    <property type="match status" value="1"/>
</dbReference>
<dbReference type="OrthoDB" id="5338251at2"/>
<evidence type="ECO:0000256" key="2">
    <source>
        <dbReference type="ARBA" id="ARBA00023015"/>
    </source>
</evidence>
<dbReference type="InterPro" id="IPR036388">
    <property type="entry name" value="WH-like_DNA-bd_sf"/>
</dbReference>
<dbReference type="PANTHER" id="PTHR30537">
    <property type="entry name" value="HTH-TYPE TRANSCRIPTIONAL REGULATOR"/>
    <property type="match status" value="1"/>
</dbReference>
<dbReference type="SUPFAM" id="SSF46785">
    <property type="entry name" value="Winged helix' DNA-binding domain"/>
    <property type="match status" value="1"/>
</dbReference>
<dbReference type="Gene3D" id="3.40.190.290">
    <property type="match status" value="1"/>
</dbReference>
<keyword evidence="7" id="KW-1185">Reference proteome</keyword>